<gene>
    <name evidence="2" type="ORF">MANES_08G063300</name>
</gene>
<protein>
    <submittedName>
        <fullName evidence="2">Uncharacterized protein</fullName>
    </submittedName>
</protein>
<organism evidence="2">
    <name type="scientific">Manihot esculenta</name>
    <name type="common">Cassava</name>
    <name type="synonym">Jatropha manihot</name>
    <dbReference type="NCBI Taxonomy" id="3983"/>
    <lineage>
        <taxon>Eukaryota</taxon>
        <taxon>Viridiplantae</taxon>
        <taxon>Streptophyta</taxon>
        <taxon>Embryophyta</taxon>
        <taxon>Tracheophyta</taxon>
        <taxon>Spermatophyta</taxon>
        <taxon>Magnoliopsida</taxon>
        <taxon>eudicotyledons</taxon>
        <taxon>Gunneridae</taxon>
        <taxon>Pentapetalae</taxon>
        <taxon>rosids</taxon>
        <taxon>fabids</taxon>
        <taxon>Malpighiales</taxon>
        <taxon>Euphorbiaceae</taxon>
        <taxon>Crotonoideae</taxon>
        <taxon>Manihoteae</taxon>
        <taxon>Manihot</taxon>
    </lineage>
</organism>
<keyword evidence="1" id="KW-0812">Transmembrane</keyword>
<accession>A0A2C9VDX4</accession>
<evidence type="ECO:0000313" key="2">
    <source>
        <dbReference type="EMBL" id="OAY43356.1"/>
    </source>
</evidence>
<reference evidence="2" key="1">
    <citation type="submission" date="2016-02" db="EMBL/GenBank/DDBJ databases">
        <title>WGS assembly of Manihot esculenta.</title>
        <authorList>
            <person name="Bredeson J.V."/>
            <person name="Prochnik S.E."/>
            <person name="Lyons J.B."/>
            <person name="Schmutz J."/>
            <person name="Grimwood J."/>
            <person name="Vrebalov J."/>
            <person name="Bart R.S."/>
            <person name="Amuge T."/>
            <person name="Ferguson M.E."/>
            <person name="Green R."/>
            <person name="Putnam N."/>
            <person name="Stites J."/>
            <person name="Rounsley S."/>
            <person name="Rokhsar D.S."/>
        </authorList>
    </citation>
    <scope>NUCLEOTIDE SEQUENCE [LARGE SCALE GENOMIC DNA]</scope>
    <source>
        <tissue evidence="2">Leaf</tissue>
    </source>
</reference>
<feature type="transmembrane region" description="Helical" evidence="1">
    <location>
        <begin position="6"/>
        <end position="30"/>
    </location>
</feature>
<proteinExistence type="predicted"/>
<evidence type="ECO:0000256" key="1">
    <source>
        <dbReference type="SAM" id="Phobius"/>
    </source>
</evidence>
<dbReference type="EMBL" id="CM004394">
    <property type="protein sequence ID" value="OAY43356.1"/>
    <property type="molecule type" value="Genomic_DNA"/>
</dbReference>
<keyword evidence="1" id="KW-1133">Transmembrane helix</keyword>
<sequence length="47" mass="5353">MGLAEFLNLCLLAILNFLPFQLCVCVYICVEREGDFSATSLQCREYC</sequence>
<name>A0A2C9VDX4_MANES</name>
<dbReference type="AlphaFoldDB" id="A0A2C9VDX4"/>
<keyword evidence="1" id="KW-0472">Membrane</keyword>